<evidence type="ECO:0000256" key="3">
    <source>
        <dbReference type="ARBA" id="ARBA00022741"/>
    </source>
</evidence>
<sequence length="541" mass="57186">MSAPSHRQERSSPGDRGVGTRRAPQITVRGVGKSYGGVPVLRDIDVDIAPGTVHSLVGENGAGKSTLLKILGGAIRSDTGSVAFDGELTTIGSPRDAIAHGVSLISQEGALVPARTVLENVFLGRWGHRGGLVRTADDRSVFAELLAYTGFDIDPTARVDRLSIGAGQQVEILRALARGASVIAMDEPTAVLTEGEKANLLDLIERLAAGGTTVLLVSHFLDEVLKVSDGITVLRDGKLVVTAGAQTFTARELVTHMVGRQIDVLYPRPEPVRDDAPVRLRASGLGGGPVSGVDLEVRAGEILGIAGLVGSGRSETLRLLFGADPLQDGTIEVDGVPIPTMTPRKAMRAGIALVPESRKEQGLVMMRSVRENVALASLSSRRRGPLVDRRTERGRVAAATSEVDVRAARADSPMNTLSGGNQQKALFAKWLLREPTILLIDEPTRGVDVAAKAQIHRMIVDLAARGMAVVVVSSEIEELLELSHRSIVLRGGIPVGEYPRGTPRETVIAAAFGDAEPPPAPDIVPATRHHPEAADDEGDTR</sequence>
<feature type="region of interest" description="Disordered" evidence="5">
    <location>
        <begin position="1"/>
        <end position="26"/>
    </location>
</feature>
<dbReference type="CDD" id="cd03215">
    <property type="entry name" value="ABC_Carb_Monos_II"/>
    <property type="match status" value="1"/>
</dbReference>
<evidence type="ECO:0000256" key="4">
    <source>
        <dbReference type="ARBA" id="ARBA00022840"/>
    </source>
</evidence>
<dbReference type="PROSITE" id="PS50893">
    <property type="entry name" value="ABC_TRANSPORTER_2"/>
    <property type="match status" value="2"/>
</dbReference>
<proteinExistence type="predicted"/>
<dbReference type="InterPro" id="IPR003439">
    <property type="entry name" value="ABC_transporter-like_ATP-bd"/>
</dbReference>
<keyword evidence="4 7" id="KW-0067">ATP-binding</keyword>
<dbReference type="PROSITE" id="PS00211">
    <property type="entry name" value="ABC_TRANSPORTER_1"/>
    <property type="match status" value="1"/>
</dbReference>
<dbReference type="InterPro" id="IPR017871">
    <property type="entry name" value="ABC_transporter-like_CS"/>
</dbReference>
<dbReference type="InterPro" id="IPR003593">
    <property type="entry name" value="AAA+_ATPase"/>
</dbReference>
<organism evidence="7">
    <name type="scientific">Nakamurella sp. A5-74</name>
    <dbReference type="NCBI Taxonomy" id="3158264"/>
    <lineage>
        <taxon>Bacteria</taxon>
        <taxon>Bacillati</taxon>
        <taxon>Actinomycetota</taxon>
        <taxon>Actinomycetes</taxon>
        <taxon>Nakamurellales</taxon>
        <taxon>Nakamurellaceae</taxon>
        <taxon>Nakamurella</taxon>
    </lineage>
</organism>
<dbReference type="CDD" id="cd03216">
    <property type="entry name" value="ABC_Carb_Monos_I"/>
    <property type="match status" value="1"/>
</dbReference>
<keyword evidence="1" id="KW-0813">Transport</keyword>
<dbReference type="EMBL" id="CP159218">
    <property type="protein sequence ID" value="XCG64258.1"/>
    <property type="molecule type" value="Genomic_DNA"/>
</dbReference>
<dbReference type="Pfam" id="PF00005">
    <property type="entry name" value="ABC_tran"/>
    <property type="match status" value="2"/>
</dbReference>
<feature type="compositionally biased region" description="Basic and acidic residues" evidence="5">
    <location>
        <begin position="1"/>
        <end position="13"/>
    </location>
</feature>
<feature type="region of interest" description="Disordered" evidence="5">
    <location>
        <begin position="513"/>
        <end position="541"/>
    </location>
</feature>
<feature type="domain" description="ABC transporter" evidence="6">
    <location>
        <begin position="272"/>
        <end position="516"/>
    </location>
</feature>
<dbReference type="InterPro" id="IPR050107">
    <property type="entry name" value="ABC_carbohydrate_import_ATPase"/>
</dbReference>
<dbReference type="AlphaFoldDB" id="A0AAU8DR85"/>
<dbReference type="PANTHER" id="PTHR43790:SF9">
    <property type="entry name" value="GALACTOFURANOSE TRANSPORTER ATP-BINDING PROTEIN YTFR"/>
    <property type="match status" value="1"/>
</dbReference>
<keyword evidence="3" id="KW-0547">Nucleotide-binding</keyword>
<reference evidence="7" key="1">
    <citation type="submission" date="2024-05" db="EMBL/GenBank/DDBJ databases">
        <authorList>
            <person name="Cai S.Y."/>
            <person name="Jin L.M."/>
            <person name="Li H.R."/>
        </authorList>
    </citation>
    <scope>NUCLEOTIDE SEQUENCE</scope>
    <source>
        <strain evidence="7">A5-74</strain>
    </source>
</reference>
<dbReference type="Gene3D" id="3.40.50.300">
    <property type="entry name" value="P-loop containing nucleotide triphosphate hydrolases"/>
    <property type="match status" value="2"/>
</dbReference>
<evidence type="ECO:0000259" key="6">
    <source>
        <dbReference type="PROSITE" id="PS50893"/>
    </source>
</evidence>
<dbReference type="PANTHER" id="PTHR43790">
    <property type="entry name" value="CARBOHYDRATE TRANSPORT ATP-BINDING PROTEIN MG119-RELATED"/>
    <property type="match status" value="1"/>
</dbReference>
<keyword evidence="2" id="KW-0677">Repeat</keyword>
<dbReference type="SMART" id="SM00382">
    <property type="entry name" value="AAA"/>
    <property type="match status" value="2"/>
</dbReference>
<accession>A0AAU8DR85</accession>
<evidence type="ECO:0000313" key="7">
    <source>
        <dbReference type="EMBL" id="XCG64258.1"/>
    </source>
</evidence>
<dbReference type="SUPFAM" id="SSF52540">
    <property type="entry name" value="P-loop containing nucleoside triphosphate hydrolases"/>
    <property type="match status" value="2"/>
</dbReference>
<gene>
    <name evidence="7" type="ORF">ABLG96_02590</name>
</gene>
<evidence type="ECO:0000256" key="2">
    <source>
        <dbReference type="ARBA" id="ARBA00022737"/>
    </source>
</evidence>
<dbReference type="GO" id="GO:0016887">
    <property type="term" value="F:ATP hydrolysis activity"/>
    <property type="evidence" value="ECO:0007669"/>
    <property type="project" value="InterPro"/>
</dbReference>
<dbReference type="RefSeq" id="WP_353649871.1">
    <property type="nucleotide sequence ID" value="NZ_CP159218.1"/>
</dbReference>
<feature type="domain" description="ABC transporter" evidence="6">
    <location>
        <begin position="26"/>
        <end position="261"/>
    </location>
</feature>
<protein>
    <submittedName>
        <fullName evidence="7">Sugar ABC transporter ATP-binding protein</fullName>
    </submittedName>
</protein>
<evidence type="ECO:0000256" key="1">
    <source>
        <dbReference type="ARBA" id="ARBA00022448"/>
    </source>
</evidence>
<name>A0AAU8DR85_9ACTN</name>
<feature type="compositionally biased region" description="Basic and acidic residues" evidence="5">
    <location>
        <begin position="529"/>
        <end position="541"/>
    </location>
</feature>
<dbReference type="InterPro" id="IPR027417">
    <property type="entry name" value="P-loop_NTPase"/>
</dbReference>
<evidence type="ECO:0000256" key="5">
    <source>
        <dbReference type="SAM" id="MobiDB-lite"/>
    </source>
</evidence>
<dbReference type="GO" id="GO:0005524">
    <property type="term" value="F:ATP binding"/>
    <property type="evidence" value="ECO:0007669"/>
    <property type="project" value="UniProtKB-KW"/>
</dbReference>